<dbReference type="SUPFAM" id="SSF53756">
    <property type="entry name" value="UDP-Glycosyltransferase/glycogen phosphorylase"/>
    <property type="match status" value="1"/>
</dbReference>
<keyword evidence="1" id="KW-1133">Transmembrane helix</keyword>
<name>A0A1F5Y0Q6_9BACT</name>
<accession>A0A1F5Y0Q6</accession>
<dbReference type="Proteomes" id="UP000178894">
    <property type="component" value="Unassembled WGS sequence"/>
</dbReference>
<comment type="caution">
    <text evidence="2">The sequence shown here is derived from an EMBL/GenBank/DDBJ whole genome shotgun (WGS) entry which is preliminary data.</text>
</comment>
<evidence type="ECO:0000313" key="3">
    <source>
        <dbReference type="Proteomes" id="UP000178894"/>
    </source>
</evidence>
<gene>
    <name evidence="2" type="ORF">A3G54_04360</name>
</gene>
<keyword evidence="1" id="KW-0472">Membrane</keyword>
<dbReference type="Gene3D" id="3.40.50.12580">
    <property type="match status" value="1"/>
</dbReference>
<dbReference type="InterPro" id="IPR007554">
    <property type="entry name" value="Glycerophosphate_synth"/>
</dbReference>
<proteinExistence type="predicted"/>
<feature type="transmembrane region" description="Helical" evidence="1">
    <location>
        <begin position="102"/>
        <end position="123"/>
    </location>
</feature>
<evidence type="ECO:0000256" key="1">
    <source>
        <dbReference type="SAM" id="Phobius"/>
    </source>
</evidence>
<dbReference type="AlphaFoldDB" id="A0A1F5Y0Q6"/>
<dbReference type="EMBL" id="MFIQ01000006">
    <property type="protein sequence ID" value="OGF93755.1"/>
    <property type="molecule type" value="Genomic_DNA"/>
</dbReference>
<dbReference type="GO" id="GO:0047355">
    <property type="term" value="F:CDP-glycerol glycerophosphotransferase activity"/>
    <property type="evidence" value="ECO:0007669"/>
    <property type="project" value="InterPro"/>
</dbReference>
<evidence type="ECO:0008006" key="4">
    <source>
        <dbReference type="Google" id="ProtNLM"/>
    </source>
</evidence>
<dbReference type="InterPro" id="IPR043148">
    <property type="entry name" value="TagF_C"/>
</dbReference>
<protein>
    <recommendedName>
        <fullName evidence="4">Glycosyltransferase subfamily 4-like N-terminal domain-containing protein</fullName>
    </recommendedName>
</protein>
<organism evidence="2 3">
    <name type="scientific">Candidatus Giovannonibacteria bacterium RIFCSPLOWO2_12_FULL_44_15</name>
    <dbReference type="NCBI Taxonomy" id="1798364"/>
    <lineage>
        <taxon>Bacteria</taxon>
        <taxon>Candidatus Giovannoniibacteriota</taxon>
    </lineage>
</organism>
<dbReference type="Pfam" id="PF04464">
    <property type="entry name" value="Glyphos_transf"/>
    <property type="match status" value="1"/>
</dbReference>
<reference evidence="2 3" key="1">
    <citation type="journal article" date="2016" name="Nat. Commun.">
        <title>Thousands of microbial genomes shed light on interconnected biogeochemical processes in an aquifer system.</title>
        <authorList>
            <person name="Anantharaman K."/>
            <person name="Brown C.T."/>
            <person name="Hug L.A."/>
            <person name="Sharon I."/>
            <person name="Castelle C.J."/>
            <person name="Probst A.J."/>
            <person name="Thomas B.C."/>
            <person name="Singh A."/>
            <person name="Wilkins M.J."/>
            <person name="Karaoz U."/>
            <person name="Brodie E.L."/>
            <person name="Williams K.H."/>
            <person name="Hubbard S.S."/>
            <person name="Banfield J.F."/>
        </authorList>
    </citation>
    <scope>NUCLEOTIDE SEQUENCE [LARGE SCALE GENOMIC DNA]</scope>
</reference>
<evidence type="ECO:0000313" key="2">
    <source>
        <dbReference type="EMBL" id="OGF93755.1"/>
    </source>
</evidence>
<dbReference type="STRING" id="1798364.A3G54_04360"/>
<dbReference type="GO" id="GO:0016020">
    <property type="term" value="C:membrane"/>
    <property type="evidence" value="ECO:0007669"/>
    <property type="project" value="InterPro"/>
</dbReference>
<keyword evidence="1" id="KW-0812">Transmembrane</keyword>
<sequence length="457" mass="53002">MKRILIPVSNSFFVRNFLRTEGLKILLGRPEIEPVFLVPKNKLEYYQKEFASPRITFLAIPSARGVFENFFKFLETSSIHTRTILMQQYFYLKRAGAQENIFLRYFIFFLGRFLWLLGKFYWWRNFLRYLYWLAPNARFKKIFENIKPDLVFCPTLIYDEYLLLKTAKKKGIKTLGMISSWDNFYSKTFLRVYPDYLLVQTNYLKSLANNLADYPLEKIAVTGVPQYDRYFSKSGVVSREEFIKSLGGNPGKKLILYAFSGKMGITVDFEMLDILSMAFKEGKISKSTQVLVRPYPKNDFSPERVLKTRERFGFLVRPVAGHIGGGKGNWEFEEESLAFLLNSLAHADVIINMYSTFFIEGAIFDKPLIAVAFDGHQRLDYWNSARRFFDWDHLADIKKSGGISIVKSPEELMSAINSCLGNPNFLSEGRKKIVSQQAGFYDGNSAKRIAENILKFI</sequence>